<dbReference type="Pfam" id="PF00059">
    <property type="entry name" value="Lectin_C"/>
    <property type="match status" value="2"/>
</dbReference>
<evidence type="ECO:0000313" key="3">
    <source>
        <dbReference type="EMBL" id="KAF7705751.1"/>
    </source>
</evidence>
<reference evidence="3" key="1">
    <citation type="submission" date="2020-08" db="EMBL/GenBank/DDBJ databases">
        <title>Chromosome-level assembly of Southern catfish (Silurus meridionalis) provides insights into visual adaptation to the nocturnal and benthic lifestyles.</title>
        <authorList>
            <person name="Zhang Y."/>
            <person name="Wang D."/>
            <person name="Peng Z."/>
        </authorList>
    </citation>
    <scope>NUCLEOTIDE SEQUENCE</scope>
    <source>
        <strain evidence="3">SWU-2019-XX</strain>
        <tissue evidence="3">Muscle</tissue>
    </source>
</reference>
<keyword evidence="4" id="KW-1185">Reference proteome</keyword>
<proteinExistence type="predicted"/>
<dbReference type="AlphaFoldDB" id="A0A8T0BF29"/>
<dbReference type="InterPro" id="IPR001304">
    <property type="entry name" value="C-type_lectin-like"/>
</dbReference>
<dbReference type="SUPFAM" id="SSF56436">
    <property type="entry name" value="C-type lectin-like"/>
    <property type="match status" value="2"/>
</dbReference>
<dbReference type="PANTHER" id="PTHR45784">
    <property type="entry name" value="C-TYPE LECTIN DOMAIN FAMILY 20 MEMBER A-RELATED"/>
    <property type="match status" value="1"/>
</dbReference>
<evidence type="ECO:0000256" key="1">
    <source>
        <dbReference type="ARBA" id="ARBA00023157"/>
    </source>
</evidence>
<gene>
    <name evidence="3" type="ORF">HF521_021037</name>
</gene>
<dbReference type="Gene3D" id="3.10.100.10">
    <property type="entry name" value="Mannose-Binding Protein A, subunit A"/>
    <property type="match status" value="2"/>
</dbReference>
<dbReference type="PANTHER" id="PTHR45784:SF3">
    <property type="entry name" value="C-TYPE LECTIN DOMAIN FAMILY 4 MEMBER K-LIKE-RELATED"/>
    <property type="match status" value="1"/>
</dbReference>
<evidence type="ECO:0000313" key="4">
    <source>
        <dbReference type="Proteomes" id="UP000606274"/>
    </source>
</evidence>
<dbReference type="PROSITE" id="PS50041">
    <property type="entry name" value="C_TYPE_LECTIN_2"/>
    <property type="match status" value="2"/>
</dbReference>
<protein>
    <recommendedName>
        <fullName evidence="2">C-type lectin domain-containing protein</fullName>
    </recommendedName>
</protein>
<keyword evidence="1" id="KW-1015">Disulfide bond</keyword>
<dbReference type="InterPro" id="IPR016186">
    <property type="entry name" value="C-type_lectin-like/link_sf"/>
</dbReference>
<organism evidence="3 4">
    <name type="scientific">Silurus meridionalis</name>
    <name type="common">Southern catfish</name>
    <name type="synonym">Silurus soldatovi meridionalis</name>
    <dbReference type="NCBI Taxonomy" id="175797"/>
    <lineage>
        <taxon>Eukaryota</taxon>
        <taxon>Metazoa</taxon>
        <taxon>Chordata</taxon>
        <taxon>Craniata</taxon>
        <taxon>Vertebrata</taxon>
        <taxon>Euteleostomi</taxon>
        <taxon>Actinopterygii</taxon>
        <taxon>Neopterygii</taxon>
        <taxon>Teleostei</taxon>
        <taxon>Ostariophysi</taxon>
        <taxon>Siluriformes</taxon>
        <taxon>Siluridae</taxon>
        <taxon>Silurus</taxon>
    </lineage>
</organism>
<dbReference type="InterPro" id="IPR016187">
    <property type="entry name" value="CTDL_fold"/>
</dbReference>
<dbReference type="SMART" id="SM00034">
    <property type="entry name" value="CLECT"/>
    <property type="match status" value="2"/>
</dbReference>
<dbReference type="PROSITE" id="PS00615">
    <property type="entry name" value="C_TYPE_LECTIN_1"/>
    <property type="match status" value="1"/>
</dbReference>
<dbReference type="InterPro" id="IPR018378">
    <property type="entry name" value="C-type_lectin_CS"/>
</dbReference>
<name>A0A8T0BF29_SILME</name>
<accession>A0A8T0BF29</accession>
<dbReference type="Proteomes" id="UP000606274">
    <property type="component" value="Unassembled WGS sequence"/>
</dbReference>
<comment type="caution">
    <text evidence="3">The sequence shown here is derived from an EMBL/GenBank/DDBJ whole genome shotgun (WGS) entry which is preliminary data.</text>
</comment>
<sequence length="333" mass="38291">MPPLYTQNTRSTSPSYYYPGIVSIFPPGSRKYYLIQQGKTWSDAQVYCRATHTDLAIIKNTDDVVQFQDEVQKQKFSSNAWIGLSVDVSSWHWSYGNYPLGIFTDWAGGEPNNWGGHEECGVINTNAWNDKPCTSMFAYMCFDNSKTGTDQIIYFSNITTWVEAQSFCRQYYTDLATITTTAENTFIKRLVTGFTWFGLVRDSWKWIDQTNFSTISWRSGQPDNFNLMNEDCGFINNGQVADAACSLVMPFFCYSEITKRQQIVSVKVQSNQDVNVPEVKEAILKQIMQKMKERIMSENILVRWREKPGGEVFHKEKGNQRTMENVNRGTCDI</sequence>
<feature type="domain" description="C-type lectin" evidence="2">
    <location>
        <begin position="27"/>
        <end position="142"/>
    </location>
</feature>
<dbReference type="EMBL" id="JABFDY010000007">
    <property type="protein sequence ID" value="KAF7705751.1"/>
    <property type="molecule type" value="Genomic_DNA"/>
</dbReference>
<feature type="domain" description="C-type lectin" evidence="2">
    <location>
        <begin position="160"/>
        <end position="254"/>
    </location>
</feature>
<evidence type="ECO:0000259" key="2">
    <source>
        <dbReference type="PROSITE" id="PS50041"/>
    </source>
</evidence>